<keyword evidence="1 5" id="KW-0963">Cytoplasm</keyword>
<dbReference type="PANTHER" id="PTHR33317:SF4">
    <property type="entry name" value="POLYNUCLEOTIDYL TRANSFERASE, RIBONUCLEASE H-LIKE SUPERFAMILY PROTEIN"/>
    <property type="match status" value="1"/>
</dbReference>
<comment type="subcellular location">
    <subcellularLocation>
        <location evidence="5">Cytoplasm</location>
    </subcellularLocation>
</comment>
<dbReference type="InterPro" id="IPR037027">
    <property type="entry name" value="YqgF/RNaseH-like_dom_sf"/>
</dbReference>
<sequence>MRILGLDVGEKTIGVAVCDPLGFTAQGITTIKRVGKNKDLEEINKICKEYSVESIVVGLPKNMNGTIGPSGEKILKFCELIKEYTNLEIRMWDERLTTVAAHRAMLEADLSRAKRKKIVDKIAATYILQGYLDSLSNKKL</sequence>
<dbReference type="NCBIfam" id="TIGR00250">
    <property type="entry name" value="RNAse_H_YqgF"/>
    <property type="match status" value="1"/>
</dbReference>
<evidence type="ECO:0000256" key="2">
    <source>
        <dbReference type="ARBA" id="ARBA00022517"/>
    </source>
</evidence>
<dbReference type="SMART" id="SM00732">
    <property type="entry name" value="YqgFc"/>
    <property type="match status" value="1"/>
</dbReference>
<dbReference type="RefSeq" id="WP_264847859.1">
    <property type="nucleotide sequence ID" value="NZ_BRXR01000001.1"/>
</dbReference>
<comment type="function">
    <text evidence="5">Could be a nuclease involved in processing of the 5'-end of pre-16S rRNA.</text>
</comment>
<accession>A0ABQ5N043</accession>
<dbReference type="HAMAP" id="MF_00651">
    <property type="entry name" value="Nuclease_YqgF"/>
    <property type="match status" value="1"/>
</dbReference>
<feature type="domain" description="YqgF/RNase H-like" evidence="6">
    <location>
        <begin position="1"/>
        <end position="101"/>
    </location>
</feature>
<keyword evidence="8" id="KW-1185">Reference proteome</keyword>
<proteinExistence type="inferred from homology"/>
<dbReference type="InterPro" id="IPR006641">
    <property type="entry name" value="YqgF/RNaseH-like_dom"/>
</dbReference>
<dbReference type="SUPFAM" id="SSF53098">
    <property type="entry name" value="Ribonuclease H-like"/>
    <property type="match status" value="1"/>
</dbReference>
<evidence type="ECO:0000256" key="1">
    <source>
        <dbReference type="ARBA" id="ARBA00022490"/>
    </source>
</evidence>
<evidence type="ECO:0000256" key="4">
    <source>
        <dbReference type="ARBA" id="ARBA00022801"/>
    </source>
</evidence>
<dbReference type="Gene3D" id="3.30.420.140">
    <property type="entry name" value="YqgF/RNase H-like domain"/>
    <property type="match status" value="1"/>
</dbReference>
<keyword evidence="4 5" id="KW-0378">Hydrolase</keyword>
<keyword evidence="3 5" id="KW-0540">Nuclease</keyword>
<gene>
    <name evidence="7" type="ORF">bsdE14_00050</name>
</gene>
<comment type="caution">
    <text evidence="7">The sequence shown here is derived from an EMBL/GenBank/DDBJ whole genome shotgun (WGS) entry which is preliminary data.</text>
</comment>
<name>A0ABQ5N043_9CLOT</name>
<dbReference type="InterPro" id="IPR005227">
    <property type="entry name" value="YqgF"/>
</dbReference>
<dbReference type="Pfam" id="PF03652">
    <property type="entry name" value="RuvX"/>
    <property type="match status" value="1"/>
</dbReference>
<evidence type="ECO:0000259" key="6">
    <source>
        <dbReference type="SMART" id="SM00732"/>
    </source>
</evidence>
<evidence type="ECO:0000313" key="7">
    <source>
        <dbReference type="EMBL" id="GLC28595.1"/>
    </source>
</evidence>
<dbReference type="PANTHER" id="PTHR33317">
    <property type="entry name" value="POLYNUCLEOTIDYL TRANSFERASE, RIBONUCLEASE H-LIKE SUPERFAMILY PROTEIN"/>
    <property type="match status" value="1"/>
</dbReference>
<keyword evidence="2 5" id="KW-0690">Ribosome biogenesis</keyword>
<reference evidence="7 8" key="1">
    <citation type="journal article" date="2024" name="Int. J. Syst. Evol. Microbiol.">
        <title>Clostridium omnivorum sp. nov., isolated from anoxic soil under the treatment of reductive soil disinfestation.</title>
        <authorList>
            <person name="Ueki A."/>
            <person name="Tonouchi A."/>
            <person name="Kaku N."/>
            <person name="Honma S."/>
            <person name="Ueki K."/>
        </authorList>
    </citation>
    <scope>NUCLEOTIDE SEQUENCE [LARGE SCALE GENOMIC DNA]</scope>
    <source>
        <strain evidence="7 8">E14</strain>
    </source>
</reference>
<dbReference type="EMBL" id="BRXR01000001">
    <property type="protein sequence ID" value="GLC28595.1"/>
    <property type="molecule type" value="Genomic_DNA"/>
</dbReference>
<protein>
    <recommendedName>
        <fullName evidence="5">Putative pre-16S rRNA nuclease</fullName>
        <ecNumber evidence="5">3.1.-.-</ecNumber>
    </recommendedName>
</protein>
<comment type="similarity">
    <text evidence="5">Belongs to the YqgF HJR family.</text>
</comment>
<evidence type="ECO:0000313" key="8">
    <source>
        <dbReference type="Proteomes" id="UP001208567"/>
    </source>
</evidence>
<dbReference type="Proteomes" id="UP001208567">
    <property type="component" value="Unassembled WGS sequence"/>
</dbReference>
<organism evidence="7 8">
    <name type="scientific">Clostridium omnivorum</name>
    <dbReference type="NCBI Taxonomy" id="1604902"/>
    <lineage>
        <taxon>Bacteria</taxon>
        <taxon>Bacillati</taxon>
        <taxon>Bacillota</taxon>
        <taxon>Clostridia</taxon>
        <taxon>Eubacteriales</taxon>
        <taxon>Clostridiaceae</taxon>
        <taxon>Clostridium</taxon>
    </lineage>
</organism>
<dbReference type="EC" id="3.1.-.-" evidence="5"/>
<evidence type="ECO:0000256" key="5">
    <source>
        <dbReference type="HAMAP-Rule" id="MF_00651"/>
    </source>
</evidence>
<dbReference type="InterPro" id="IPR012337">
    <property type="entry name" value="RNaseH-like_sf"/>
</dbReference>
<evidence type="ECO:0000256" key="3">
    <source>
        <dbReference type="ARBA" id="ARBA00022722"/>
    </source>
</evidence>
<dbReference type="CDD" id="cd16964">
    <property type="entry name" value="YqgF"/>
    <property type="match status" value="1"/>
</dbReference>